<evidence type="ECO:0000313" key="7">
    <source>
        <dbReference type="Proteomes" id="UP000484858"/>
    </source>
</evidence>
<dbReference type="CDD" id="cd00796">
    <property type="entry name" value="INT_Rci_Hp1_C"/>
    <property type="match status" value="1"/>
</dbReference>
<feature type="domain" description="Tyr recombinase" evidence="5">
    <location>
        <begin position="202"/>
        <end position="374"/>
    </location>
</feature>
<dbReference type="Gene3D" id="3.30.160.390">
    <property type="entry name" value="Integrase, DNA-binding domain"/>
    <property type="match status" value="1"/>
</dbReference>
<dbReference type="PROSITE" id="PS51898">
    <property type="entry name" value="TYR_RECOMBINASE"/>
    <property type="match status" value="1"/>
</dbReference>
<dbReference type="InterPro" id="IPR004107">
    <property type="entry name" value="Integrase_SAM-like_N"/>
</dbReference>
<dbReference type="GO" id="GO:0015074">
    <property type="term" value="P:DNA integration"/>
    <property type="evidence" value="ECO:0007669"/>
    <property type="project" value="UniProtKB-KW"/>
</dbReference>
<dbReference type="Pfam" id="PF13356">
    <property type="entry name" value="Arm-DNA-bind_3"/>
    <property type="match status" value="1"/>
</dbReference>
<protein>
    <submittedName>
        <fullName evidence="6">Integrase/recombinase XerD</fullName>
    </submittedName>
</protein>
<evidence type="ECO:0000256" key="4">
    <source>
        <dbReference type="ARBA" id="ARBA00023172"/>
    </source>
</evidence>
<evidence type="ECO:0000259" key="5">
    <source>
        <dbReference type="PROSITE" id="PS51898"/>
    </source>
</evidence>
<organism evidence="6 7">
    <name type="scientific">Gluconobacter oxydans NBRC 3293</name>
    <dbReference type="NCBI Taxonomy" id="1315969"/>
    <lineage>
        <taxon>Bacteria</taxon>
        <taxon>Pseudomonadati</taxon>
        <taxon>Pseudomonadota</taxon>
        <taxon>Alphaproteobacteria</taxon>
        <taxon>Acetobacterales</taxon>
        <taxon>Acetobacteraceae</taxon>
        <taxon>Gluconobacter</taxon>
    </lineage>
</organism>
<dbReference type="Gene3D" id="1.10.150.130">
    <property type="match status" value="1"/>
</dbReference>
<dbReference type="InterPro" id="IPR013762">
    <property type="entry name" value="Integrase-like_cat_sf"/>
</dbReference>
<dbReference type="SUPFAM" id="SSF56349">
    <property type="entry name" value="DNA breaking-rejoining enzymes"/>
    <property type="match status" value="1"/>
</dbReference>
<dbReference type="InterPro" id="IPR011010">
    <property type="entry name" value="DNA_brk_join_enz"/>
</dbReference>
<comment type="similarity">
    <text evidence="1">Belongs to the 'phage' integrase family.</text>
</comment>
<dbReference type="Pfam" id="PF14659">
    <property type="entry name" value="Phage_int_SAM_3"/>
    <property type="match status" value="1"/>
</dbReference>
<dbReference type="InterPro" id="IPR038488">
    <property type="entry name" value="Integrase_DNA-bd_sf"/>
</dbReference>
<dbReference type="GO" id="GO:0003677">
    <property type="term" value="F:DNA binding"/>
    <property type="evidence" value="ECO:0007669"/>
    <property type="project" value="UniProtKB-KW"/>
</dbReference>
<accession>A0A829WJ00</accession>
<evidence type="ECO:0000313" key="6">
    <source>
        <dbReference type="EMBL" id="GEM16798.1"/>
    </source>
</evidence>
<name>A0A829WJ00_GLUOY</name>
<sequence length="390" mass="44625">MGASMAKLSKKIVTAAEPAEKDYFLWDDSIPAFAVRVWPSGRKVYVIHYRSGGRMRRYTIGQHGNPWTADLAREEAIKVLARVHSGENPSDARVEERKAMTAREFSNRFLDEYVDVHLKPTTQSEYKRAVDLFIVPKFGTWRMADISRADVSEFHGDMRQIPYQANRTLGVLSKMFNLADLWGIRTDGLNPCRGVQRYKEEKRERYLTQEEYARLGATLDKTEDMPEAVWAIWLLILTGCRLREIQTLQWSHVFFDQSELRLPDSKTGAKIVQIGQAAANIIKSIPRLEDNPYVITGRKKGGYLTDLQKPWRRIRKAAGLEDVRIHDLRHSFASDALEMGADLTMIGRMLGHSDIKTTARYAHLKRENVRLSTNLVSQKIFTALLGSVRS</sequence>
<dbReference type="Pfam" id="PF00589">
    <property type="entry name" value="Phage_integrase"/>
    <property type="match status" value="1"/>
</dbReference>
<gene>
    <name evidence="6" type="ORF">NBRC3293_1295</name>
</gene>
<reference evidence="6 7" key="1">
    <citation type="submission" date="2013-04" db="EMBL/GenBank/DDBJ databases">
        <title>Gluconobacter oxydans NBRC 3293 whole genome sequence.</title>
        <authorList>
            <person name="Matsutani M."/>
            <person name="Yakushi T."/>
            <person name="Matsushita K."/>
        </authorList>
    </citation>
    <scope>NUCLEOTIDE SEQUENCE [LARGE SCALE GENOMIC DNA]</scope>
    <source>
        <strain evidence="6 7">NBRC 3293</strain>
    </source>
</reference>
<dbReference type="AlphaFoldDB" id="A0A829WJ00"/>
<dbReference type="EMBL" id="BARJ01000007">
    <property type="protein sequence ID" value="GEM16798.1"/>
    <property type="molecule type" value="Genomic_DNA"/>
</dbReference>
<keyword evidence="3" id="KW-0238">DNA-binding</keyword>
<comment type="caution">
    <text evidence="6">The sequence shown here is derived from an EMBL/GenBank/DDBJ whole genome shotgun (WGS) entry which is preliminary data.</text>
</comment>
<dbReference type="PANTHER" id="PTHR30629:SF2">
    <property type="entry name" value="PROPHAGE INTEGRASE INTS-RELATED"/>
    <property type="match status" value="1"/>
</dbReference>
<dbReference type="InterPro" id="IPR010998">
    <property type="entry name" value="Integrase_recombinase_N"/>
</dbReference>
<evidence type="ECO:0000256" key="1">
    <source>
        <dbReference type="ARBA" id="ARBA00008857"/>
    </source>
</evidence>
<dbReference type="Proteomes" id="UP000484858">
    <property type="component" value="Unassembled WGS sequence"/>
</dbReference>
<dbReference type="InterPro" id="IPR002104">
    <property type="entry name" value="Integrase_catalytic"/>
</dbReference>
<dbReference type="InterPro" id="IPR050808">
    <property type="entry name" value="Phage_Integrase"/>
</dbReference>
<proteinExistence type="inferred from homology"/>
<evidence type="ECO:0000256" key="3">
    <source>
        <dbReference type="ARBA" id="ARBA00023125"/>
    </source>
</evidence>
<dbReference type="Gene3D" id="1.10.443.10">
    <property type="entry name" value="Intergrase catalytic core"/>
    <property type="match status" value="1"/>
</dbReference>
<keyword evidence="4" id="KW-0233">DNA recombination</keyword>
<dbReference type="InterPro" id="IPR025166">
    <property type="entry name" value="Integrase_DNA_bind_dom"/>
</dbReference>
<dbReference type="GO" id="GO:0006310">
    <property type="term" value="P:DNA recombination"/>
    <property type="evidence" value="ECO:0007669"/>
    <property type="project" value="UniProtKB-KW"/>
</dbReference>
<keyword evidence="2" id="KW-0229">DNA integration</keyword>
<evidence type="ECO:0000256" key="2">
    <source>
        <dbReference type="ARBA" id="ARBA00022908"/>
    </source>
</evidence>
<dbReference type="PANTHER" id="PTHR30629">
    <property type="entry name" value="PROPHAGE INTEGRASE"/>
    <property type="match status" value="1"/>
</dbReference>